<dbReference type="Pfam" id="PF00534">
    <property type="entry name" value="Glycos_transf_1"/>
    <property type="match status" value="1"/>
</dbReference>
<dbReference type="InterPro" id="IPR001296">
    <property type="entry name" value="Glyco_trans_1"/>
</dbReference>
<gene>
    <name evidence="3" type="ORF">HCU74_17185</name>
</gene>
<dbReference type="Proteomes" id="UP000765845">
    <property type="component" value="Unassembled WGS sequence"/>
</dbReference>
<dbReference type="CDD" id="cd03801">
    <property type="entry name" value="GT4_PimA-like"/>
    <property type="match status" value="1"/>
</dbReference>
<accession>A0ABX1GL64</accession>
<dbReference type="Pfam" id="PF13439">
    <property type="entry name" value="Glyco_transf_4"/>
    <property type="match status" value="1"/>
</dbReference>
<evidence type="ECO:0000259" key="2">
    <source>
        <dbReference type="Pfam" id="PF13439"/>
    </source>
</evidence>
<reference evidence="3 4" key="1">
    <citation type="submission" date="2020-04" db="EMBL/GenBank/DDBJ databases">
        <authorList>
            <person name="Yoon J."/>
        </authorList>
    </citation>
    <scope>NUCLEOTIDE SEQUENCE [LARGE SCALE GENOMIC DNA]</scope>
    <source>
        <strain evidence="3 4">KMU-166</strain>
    </source>
</reference>
<dbReference type="SUPFAM" id="SSF53756">
    <property type="entry name" value="UDP-Glycosyltransferase/glycogen phosphorylase"/>
    <property type="match status" value="1"/>
</dbReference>
<comment type="caution">
    <text evidence="3">The sequence shown here is derived from an EMBL/GenBank/DDBJ whole genome shotgun (WGS) entry which is preliminary data.</text>
</comment>
<feature type="domain" description="Glycosyl transferase family 1" evidence="1">
    <location>
        <begin position="195"/>
        <end position="358"/>
    </location>
</feature>
<proteinExistence type="predicted"/>
<dbReference type="PANTHER" id="PTHR45947">
    <property type="entry name" value="SULFOQUINOVOSYL TRANSFERASE SQD2"/>
    <property type="match status" value="1"/>
</dbReference>
<dbReference type="EMBL" id="JAAWWK010000006">
    <property type="protein sequence ID" value="NKI19143.1"/>
    <property type="molecule type" value="Genomic_DNA"/>
</dbReference>
<evidence type="ECO:0000313" key="3">
    <source>
        <dbReference type="EMBL" id="NKI19143.1"/>
    </source>
</evidence>
<dbReference type="PANTHER" id="PTHR45947:SF3">
    <property type="entry name" value="SULFOQUINOVOSYL TRANSFERASE SQD2"/>
    <property type="match status" value="1"/>
</dbReference>
<dbReference type="Gene3D" id="3.40.50.2000">
    <property type="entry name" value="Glycogen Phosphorylase B"/>
    <property type="match status" value="2"/>
</dbReference>
<evidence type="ECO:0000313" key="4">
    <source>
        <dbReference type="Proteomes" id="UP000765845"/>
    </source>
</evidence>
<evidence type="ECO:0000259" key="1">
    <source>
        <dbReference type="Pfam" id="PF00534"/>
    </source>
</evidence>
<dbReference type="InterPro" id="IPR028098">
    <property type="entry name" value="Glyco_trans_4-like_N"/>
</dbReference>
<dbReference type="RefSeq" id="WP_168451639.1">
    <property type="nucleotide sequence ID" value="NZ_JAAWWK010000006.1"/>
</dbReference>
<dbReference type="InterPro" id="IPR050194">
    <property type="entry name" value="Glycosyltransferase_grp1"/>
</dbReference>
<keyword evidence="4" id="KW-1185">Reference proteome</keyword>
<organism evidence="3 4">
    <name type="scientific">Spongiibacter thalassae</name>
    <dbReference type="NCBI Taxonomy" id="2721624"/>
    <lineage>
        <taxon>Bacteria</taxon>
        <taxon>Pseudomonadati</taxon>
        <taxon>Pseudomonadota</taxon>
        <taxon>Gammaproteobacteria</taxon>
        <taxon>Cellvibrionales</taxon>
        <taxon>Spongiibacteraceae</taxon>
        <taxon>Spongiibacter</taxon>
    </lineage>
</organism>
<sequence>MPATEIIISTQNFPPAAGGIQNYMYELALALHELGNRVTVFCDAPKMPQQEEFDANQPFDIVRVGGPKVIRRLSKARRVMRQLRQASPALLICDSWKSLEHLQPAKLKQVRSLCIGHGMEFPQLTNGKKQGKKQQRIQGVLARAQAVLANSHFTAGRIKPYAPDPSRIHILHPGVRRPLPPSPQDVAKIAQWVDGHQPIITTVGRLEARKGQDKVIELIPRLVQQYPTLRYLIAGSGPLEDTLKQRVDQLGIAEQVRFCGRISDSERAALLQRADIFAMPCRAVGDSVEGFGIVYIEAAMFGVPSLAGRLGGAGDAVLDGQTGLLCDGDNDDDIFDKITALIAAPARTAAMGQQARQRAESELQWQTIASKLLAISETV</sequence>
<feature type="domain" description="Glycosyltransferase subfamily 4-like N-terminal" evidence="2">
    <location>
        <begin position="18"/>
        <end position="175"/>
    </location>
</feature>
<name>A0ABX1GL64_9GAMM</name>
<protein>
    <submittedName>
        <fullName evidence="3">Glycosyltransferase family 4 protein</fullName>
    </submittedName>
</protein>